<feature type="transmembrane region" description="Helical" evidence="7">
    <location>
        <begin position="239"/>
        <end position="260"/>
    </location>
</feature>
<feature type="transmembrane region" description="Helical" evidence="7">
    <location>
        <begin position="128"/>
        <end position="148"/>
    </location>
</feature>
<dbReference type="RefSeq" id="WP_059054700.1">
    <property type="nucleotide sequence ID" value="NZ_LOJF01000009.1"/>
</dbReference>
<feature type="transmembrane region" description="Helical" evidence="7">
    <location>
        <begin position="160"/>
        <end position="179"/>
    </location>
</feature>
<dbReference type="OrthoDB" id="9795150at2"/>
<dbReference type="PANTHER" id="PTHR23514:SF3">
    <property type="entry name" value="BYPASS OF STOP CODON PROTEIN 6"/>
    <property type="match status" value="1"/>
</dbReference>
<dbReference type="InterPro" id="IPR011701">
    <property type="entry name" value="MFS"/>
</dbReference>
<dbReference type="PANTHER" id="PTHR23514">
    <property type="entry name" value="BYPASS OF STOP CODON PROTEIN 6"/>
    <property type="match status" value="1"/>
</dbReference>
<dbReference type="STRING" id="1299998.AUL39_06105"/>
<accession>A0A100YVN6</accession>
<dbReference type="SUPFAM" id="SSF103473">
    <property type="entry name" value="MFS general substrate transporter"/>
    <property type="match status" value="1"/>
</dbReference>
<keyword evidence="6 7" id="KW-0472">Membrane</keyword>
<proteinExistence type="inferred from homology"/>
<keyword evidence="3" id="KW-0813">Transport</keyword>
<evidence type="ECO:0000256" key="6">
    <source>
        <dbReference type="ARBA" id="ARBA00023136"/>
    </source>
</evidence>
<dbReference type="GO" id="GO:0022857">
    <property type="term" value="F:transmembrane transporter activity"/>
    <property type="evidence" value="ECO:0007669"/>
    <property type="project" value="InterPro"/>
</dbReference>
<dbReference type="Proteomes" id="UP000054078">
    <property type="component" value="Unassembled WGS sequence"/>
</dbReference>
<evidence type="ECO:0000256" key="7">
    <source>
        <dbReference type="SAM" id="Phobius"/>
    </source>
</evidence>
<dbReference type="InterPro" id="IPR020846">
    <property type="entry name" value="MFS_dom"/>
</dbReference>
<evidence type="ECO:0000256" key="3">
    <source>
        <dbReference type="ARBA" id="ARBA00022448"/>
    </source>
</evidence>
<keyword evidence="4 7" id="KW-0812">Transmembrane</keyword>
<protein>
    <submittedName>
        <fullName evidence="9">MFS transporter</fullName>
    </submittedName>
</protein>
<sequence length="393" mass="40778">MTTALLGIIYLAFVSLGLPDGLLGAAWPTMHVSIGANVSLAGVISMIICLGTIVSSLLTVQLVRRLGTGKLTALSVALTAVALFGFSASAEFWQIALWAIPYGLGAGAVDASLNAYVATHYAARHMNWLHCCWGLGAAGGPMIMSWQMGSSAGWPGGYRIVGALQVALVVAITLSIPLWRDQNDAADQDGKHTVPTRRKLLALPGVKLAMAGFLCYCALESACGLWASTFLVLGHGVSAQAAALLASLFYAGITVGRFLSGVLTLRLDGKQLLRLGETIMGIGLVVLMVSPGEASLGLGLVLLGLGCAPIYPQMIQLTPVRFGSQNAQSLMGLQMACAYVGSMAFPPLMGIIVEKVSPILLPVVAAGLLALMTVCLTCCDRRVEAANGGAVHQ</sequence>
<dbReference type="PROSITE" id="PS50850">
    <property type="entry name" value="MFS"/>
    <property type="match status" value="1"/>
</dbReference>
<feature type="transmembrane region" description="Helical" evidence="7">
    <location>
        <begin position="34"/>
        <end position="59"/>
    </location>
</feature>
<evidence type="ECO:0000256" key="5">
    <source>
        <dbReference type="ARBA" id="ARBA00022989"/>
    </source>
</evidence>
<comment type="similarity">
    <text evidence="2">Belongs to the major facilitator superfamily.</text>
</comment>
<organism evidence="9 10">
    <name type="scientific">Tractidigestivibacter scatoligenes</name>
    <name type="common">Olsenella scatoligenes</name>
    <dbReference type="NCBI Taxonomy" id="1299998"/>
    <lineage>
        <taxon>Bacteria</taxon>
        <taxon>Bacillati</taxon>
        <taxon>Actinomycetota</taxon>
        <taxon>Coriobacteriia</taxon>
        <taxon>Coriobacteriales</taxon>
        <taxon>Atopobiaceae</taxon>
        <taxon>Tractidigestivibacter</taxon>
    </lineage>
</organism>
<reference evidence="9 10" key="1">
    <citation type="submission" date="2015-12" db="EMBL/GenBank/DDBJ databases">
        <title>Draft Genome Sequence of Olsenella scatoligenes SK9K4T; a Producer of 3-Methylindole- (skatole) and 4-Methylphenol- (p-cresol) Isolated from Pig Feces.</title>
        <authorList>
            <person name="Li X."/>
            <person name="Borg B."/>
            <person name="Canibe N."/>
        </authorList>
    </citation>
    <scope>NUCLEOTIDE SEQUENCE [LARGE SCALE GENOMIC DNA]</scope>
    <source>
        <strain evidence="9 10">SK9K4</strain>
    </source>
</reference>
<evidence type="ECO:0000256" key="1">
    <source>
        <dbReference type="ARBA" id="ARBA00004651"/>
    </source>
</evidence>
<comment type="caution">
    <text evidence="9">The sequence shown here is derived from an EMBL/GenBank/DDBJ whole genome shotgun (WGS) entry which is preliminary data.</text>
</comment>
<feature type="transmembrane region" description="Helical" evidence="7">
    <location>
        <begin position="359"/>
        <end position="379"/>
    </location>
</feature>
<dbReference type="InterPro" id="IPR051788">
    <property type="entry name" value="MFS_Transporter"/>
</dbReference>
<feature type="transmembrane region" description="Helical" evidence="7">
    <location>
        <begin position="95"/>
        <end position="116"/>
    </location>
</feature>
<dbReference type="AlphaFoldDB" id="A0A100YVN6"/>
<gene>
    <name evidence="9" type="ORF">AUL39_06105</name>
</gene>
<evidence type="ECO:0000259" key="8">
    <source>
        <dbReference type="PROSITE" id="PS50850"/>
    </source>
</evidence>
<feature type="transmembrane region" description="Helical" evidence="7">
    <location>
        <begin position="272"/>
        <end position="289"/>
    </location>
</feature>
<feature type="domain" description="Major facilitator superfamily (MFS) profile" evidence="8">
    <location>
        <begin position="5"/>
        <end position="382"/>
    </location>
</feature>
<keyword evidence="5 7" id="KW-1133">Transmembrane helix</keyword>
<dbReference type="Gene3D" id="1.20.1250.20">
    <property type="entry name" value="MFS general substrate transporter like domains"/>
    <property type="match status" value="2"/>
</dbReference>
<evidence type="ECO:0000256" key="2">
    <source>
        <dbReference type="ARBA" id="ARBA00008335"/>
    </source>
</evidence>
<evidence type="ECO:0000256" key="4">
    <source>
        <dbReference type="ARBA" id="ARBA00022692"/>
    </source>
</evidence>
<dbReference type="InterPro" id="IPR036259">
    <property type="entry name" value="MFS_trans_sf"/>
</dbReference>
<dbReference type="Pfam" id="PF07690">
    <property type="entry name" value="MFS_1"/>
    <property type="match status" value="1"/>
</dbReference>
<comment type="subcellular location">
    <subcellularLocation>
        <location evidence="1">Cell membrane</location>
        <topology evidence="1">Multi-pass membrane protein</topology>
    </subcellularLocation>
</comment>
<feature type="transmembrane region" description="Helical" evidence="7">
    <location>
        <begin position="333"/>
        <end position="353"/>
    </location>
</feature>
<dbReference type="GO" id="GO:0005886">
    <property type="term" value="C:plasma membrane"/>
    <property type="evidence" value="ECO:0007669"/>
    <property type="project" value="UniProtKB-SubCell"/>
</dbReference>
<feature type="transmembrane region" description="Helical" evidence="7">
    <location>
        <begin position="71"/>
        <end position="89"/>
    </location>
</feature>
<evidence type="ECO:0000313" key="9">
    <source>
        <dbReference type="EMBL" id="KUH58551.1"/>
    </source>
</evidence>
<evidence type="ECO:0000313" key="10">
    <source>
        <dbReference type="Proteomes" id="UP000054078"/>
    </source>
</evidence>
<dbReference type="EMBL" id="LOJF01000009">
    <property type="protein sequence ID" value="KUH58551.1"/>
    <property type="molecule type" value="Genomic_DNA"/>
</dbReference>
<feature type="transmembrane region" description="Helical" evidence="7">
    <location>
        <begin position="200"/>
        <end position="227"/>
    </location>
</feature>
<keyword evidence="10" id="KW-1185">Reference proteome</keyword>
<feature type="transmembrane region" description="Helical" evidence="7">
    <location>
        <begin position="295"/>
        <end position="312"/>
    </location>
</feature>
<name>A0A100YVN6_TRASO</name>